<dbReference type="GO" id="GO:0005524">
    <property type="term" value="F:ATP binding"/>
    <property type="evidence" value="ECO:0007669"/>
    <property type="project" value="UniProtKB-KW"/>
</dbReference>
<evidence type="ECO:0000256" key="3">
    <source>
        <dbReference type="ARBA" id="ARBA00012388"/>
    </source>
</evidence>
<dbReference type="EC" id="2.7.7.19" evidence="3"/>
<dbReference type="Gene3D" id="1.10.1410.10">
    <property type="match status" value="1"/>
</dbReference>
<dbReference type="PANTHER" id="PTHR10682:SF10">
    <property type="entry name" value="POLYNUCLEOTIDE ADENYLYLTRANSFERASE"/>
    <property type="match status" value="1"/>
</dbReference>
<comment type="similarity">
    <text evidence="2">Belongs to the poly(A) polymerase family.</text>
</comment>
<feature type="region of interest" description="Disordered" evidence="11">
    <location>
        <begin position="766"/>
        <end position="922"/>
    </location>
</feature>
<feature type="compositionally biased region" description="Basic residues" evidence="11">
    <location>
        <begin position="781"/>
        <end position="793"/>
    </location>
</feature>
<name>A0A914IA64_GLORO</name>
<feature type="compositionally biased region" description="Polar residues" evidence="11">
    <location>
        <begin position="909"/>
        <end position="918"/>
    </location>
</feature>
<evidence type="ECO:0000259" key="12">
    <source>
        <dbReference type="Pfam" id="PF04928"/>
    </source>
</evidence>
<evidence type="ECO:0000256" key="10">
    <source>
        <dbReference type="SAM" id="Coils"/>
    </source>
</evidence>
<dbReference type="Proteomes" id="UP000887572">
    <property type="component" value="Unplaced"/>
</dbReference>
<keyword evidence="4" id="KW-0507">mRNA processing</keyword>
<comment type="subcellular location">
    <subcellularLocation>
        <location evidence="1">Nucleus</location>
    </subcellularLocation>
</comment>
<keyword evidence="10" id="KW-0175">Coiled coil</keyword>
<feature type="domain" description="Poly(A) polymerase central" evidence="12">
    <location>
        <begin position="1499"/>
        <end position="1649"/>
    </location>
</feature>
<evidence type="ECO:0000313" key="13">
    <source>
        <dbReference type="Proteomes" id="UP000887572"/>
    </source>
</evidence>
<keyword evidence="8" id="KW-0539">Nucleus</keyword>
<reference evidence="14" key="1">
    <citation type="submission" date="2022-11" db="UniProtKB">
        <authorList>
            <consortium name="WormBaseParasite"/>
        </authorList>
    </citation>
    <scope>IDENTIFICATION</scope>
</reference>
<evidence type="ECO:0000256" key="2">
    <source>
        <dbReference type="ARBA" id="ARBA00010912"/>
    </source>
</evidence>
<evidence type="ECO:0000313" key="14">
    <source>
        <dbReference type="WBParaSite" id="Gr19_v10_g8922.t1"/>
    </source>
</evidence>
<evidence type="ECO:0000256" key="7">
    <source>
        <dbReference type="ARBA" id="ARBA00022840"/>
    </source>
</evidence>
<accession>A0A914IA64</accession>
<dbReference type="Pfam" id="PF04928">
    <property type="entry name" value="PAP_central"/>
    <property type="match status" value="1"/>
</dbReference>
<feature type="compositionally biased region" description="Basic and acidic residues" evidence="11">
    <location>
        <begin position="886"/>
        <end position="897"/>
    </location>
</feature>
<evidence type="ECO:0000256" key="1">
    <source>
        <dbReference type="ARBA" id="ARBA00004123"/>
    </source>
</evidence>
<keyword evidence="5" id="KW-0808">Transferase</keyword>
<keyword evidence="13" id="KW-1185">Reference proteome</keyword>
<comment type="catalytic activity">
    <reaction evidence="9">
        <text>RNA(n) + ATP = RNA(n)-3'-adenine ribonucleotide + diphosphate</text>
        <dbReference type="Rhea" id="RHEA:11332"/>
        <dbReference type="Rhea" id="RHEA-COMP:14527"/>
        <dbReference type="Rhea" id="RHEA-COMP:17347"/>
        <dbReference type="ChEBI" id="CHEBI:30616"/>
        <dbReference type="ChEBI" id="CHEBI:33019"/>
        <dbReference type="ChEBI" id="CHEBI:140395"/>
        <dbReference type="ChEBI" id="CHEBI:173115"/>
        <dbReference type="EC" id="2.7.7.19"/>
    </reaction>
</comment>
<organism evidence="13 14">
    <name type="scientific">Globodera rostochiensis</name>
    <name type="common">Golden nematode worm</name>
    <name type="synonym">Heterodera rostochiensis</name>
    <dbReference type="NCBI Taxonomy" id="31243"/>
    <lineage>
        <taxon>Eukaryota</taxon>
        <taxon>Metazoa</taxon>
        <taxon>Ecdysozoa</taxon>
        <taxon>Nematoda</taxon>
        <taxon>Chromadorea</taxon>
        <taxon>Rhabditida</taxon>
        <taxon>Tylenchina</taxon>
        <taxon>Tylenchomorpha</taxon>
        <taxon>Tylenchoidea</taxon>
        <taxon>Heteroderidae</taxon>
        <taxon>Heteroderinae</taxon>
        <taxon>Globodera</taxon>
    </lineage>
</organism>
<dbReference type="SUPFAM" id="SSF81631">
    <property type="entry name" value="PAP/OAS1 substrate-binding domain"/>
    <property type="match status" value="1"/>
</dbReference>
<evidence type="ECO:0000256" key="11">
    <source>
        <dbReference type="SAM" id="MobiDB-lite"/>
    </source>
</evidence>
<feature type="compositionally biased region" description="Basic and acidic residues" evidence="11">
    <location>
        <begin position="818"/>
        <end position="835"/>
    </location>
</feature>
<feature type="compositionally biased region" description="Polar residues" evidence="11">
    <location>
        <begin position="847"/>
        <end position="856"/>
    </location>
</feature>
<dbReference type="GO" id="GO:0005634">
    <property type="term" value="C:nucleus"/>
    <property type="evidence" value="ECO:0007669"/>
    <property type="project" value="UniProtKB-SubCell"/>
</dbReference>
<proteinExistence type="inferred from homology"/>
<keyword evidence="6" id="KW-0547">Nucleotide-binding</keyword>
<feature type="compositionally biased region" description="Acidic residues" evidence="11">
    <location>
        <begin position="836"/>
        <end position="846"/>
    </location>
</feature>
<evidence type="ECO:0000256" key="5">
    <source>
        <dbReference type="ARBA" id="ARBA00022679"/>
    </source>
</evidence>
<evidence type="ECO:0000256" key="4">
    <source>
        <dbReference type="ARBA" id="ARBA00022664"/>
    </source>
</evidence>
<keyword evidence="7" id="KW-0067">ATP-binding</keyword>
<feature type="compositionally biased region" description="Basic and acidic residues" evidence="11">
    <location>
        <begin position="766"/>
        <end position="780"/>
    </location>
</feature>
<dbReference type="PANTHER" id="PTHR10682">
    <property type="entry name" value="POLY A POLYMERASE"/>
    <property type="match status" value="1"/>
</dbReference>
<dbReference type="WBParaSite" id="Gr19_v10_g8922.t1">
    <property type="protein sequence ID" value="Gr19_v10_g8922.t1"/>
    <property type="gene ID" value="Gr19_v10_g8922"/>
</dbReference>
<sequence length="1815" mass="212309">MYFELMFSETNKFIEEFLHYAILSSQIFAYFIGYTRESEGIETEVNGEMESLWQLFLHVTGDVRLVKQNANAVQLIKREDQVGPLHIILNILKNGNYVKTIDRRPKLLLEDLANGFVNLYEESETFRKCFGEQIHLQRRLKEMIKKADDEADHIVPDQFWRIFEENENEETALSKEQRQKAMDFTVLIKINDECPDENISIEELKENDRQSATSEGPFAYTLMERYIDLLWKNDGILSSQLLSDNLLRDIEIRTIILYYRDRVKELFSQAQYHFGNENFIARIDTFLNEWVNELKDEVEAVSNDAMEQKMCKIYQFVYKIVTDNVLMETNKHWTEIMSANVIEGNMDSTKFISIGMFHMFALIRLISAFNEIRSTFCHGPPENISRLKLRIIASASLKILDRLEMLFPQVMHYDKLMNSQLFANLLKQLEYKSGTVQAENLEARSSTSLLLLEINIYESKLRENGYKALLKKTPEIREALLDLIEKRKRKFYVLLNEATNEQCVMRKAMCPLHALSELLEKVLLEKGKKSVTELRKWYPKECEREEGIKRSFEENRVHFRIYLRNLFVANSESLKIFYTKAAEIGGAKTRFLKFISSDASRTILPDRSGDLLLEKLWEEERVADELFNNDSLLSSLYSAFLITRDSMAWLSIKLKLDLFVFVRWFNAKISLFTGNNNSLHARRLAKFWAQTKLLFVQLYDRTYKKLEEQLMELHIKTIHKLAEEDAHFMDRLKFNSDELPEYLGKETLVQIWKEIDGIRFGTSETKLDEKCKTSAEESQAKLKKKKSKSKKHKNADDKTAQVYEKLAEEEGTTTPKTTKTEKQQKAEGTVDKTDTVGEEAFEEGDDQQTTNQSSGSRRMPSSMVISCSNRKTPKTELPLIGQQKQQKAEGTVDKTDTVGEEAFEEGDDQQTTNQSSGSARMPSSMVISCSNDNFDYLAVHGVEAEAEGIKLNNFADDQFLLLQYAEFVAAAMASTEQQNDRADIAKLIKLLNVGALINEIFHRMEAIEWWGGDRWQNAKAKKRIVARWECLLESKNARNDSPEGFLLKLTELLRDVLREMDGFWANSEKFENNLSINENDRNVIEFGGNCQELVNQLHSRNFGIAIAGEKVNNWAKMSNIQKKMALLNLFGKSDDGIEDETKNEKIFAKFIRNLELFKKAETQRELDQIIFLQYKNDSNLTQFIEKKDKSNFDNNSKIFPTEKWQELNSTDEIERKLNETEKVKNALKLDDLNGREIVKHLLIKLSIIFNDWSDEARFLFPSLHFLRHTINKYETICILPDGFNHNLIFGKFECDNYKNSGGDSGEHCSDNSLYCALCKKLHLTFIQKQPNHELSYVPMLKIGLENVQIDVKFVQIPECSRIPRINFNAKQLEIFLIKFAQNIHKLEDNDHFDEGVYWHETQTRKELRKKYENAEKNNAKNAEEMEKFDKITELFHLSRKNALRQRQMVKERKETLFVLSDDAFYKKLLQFLLLKNDYETIINKFELNDEFGIKTLDKFRTIFAYLERWAQNNHIFCQTLGYLSTKMLLLMLTKVFLLFPDSTTPFLIDKFFLIYSEWKWPMPVQLTELSDKRRVGEFLNWTPAMEWFGRRHFAWENLPKNVRTDLLKNIRKEMAMAVITPTFPERNLAENVNISSAKVLQNELKKALKKIRIRRDLDAIIEPIRAIKFTEKYEHFIVVECIGPKFNVEKFCEFVGKRLRFELLEFVEKPLAIWVDFCHVFPKMISPRECSSDSEQKNKNLNNSICERFWLVGIELAPNQKAISAFKGKLKTNLQKKFDKKIRNDFERGSFHNVRLKSEVAQRENLQNWRIDPTI</sequence>
<evidence type="ECO:0000256" key="8">
    <source>
        <dbReference type="ARBA" id="ARBA00023242"/>
    </source>
</evidence>
<feature type="compositionally biased region" description="Acidic residues" evidence="11">
    <location>
        <begin position="898"/>
        <end position="908"/>
    </location>
</feature>
<dbReference type="GO" id="GO:1990817">
    <property type="term" value="F:poly(A) RNA polymerase activity"/>
    <property type="evidence" value="ECO:0007669"/>
    <property type="project" value="UniProtKB-EC"/>
</dbReference>
<feature type="coiled-coil region" evidence="10">
    <location>
        <begin position="1397"/>
        <end position="1431"/>
    </location>
</feature>
<dbReference type="InterPro" id="IPR007012">
    <property type="entry name" value="PolA_pol_cen_dom"/>
</dbReference>
<dbReference type="GO" id="GO:0006397">
    <property type="term" value="P:mRNA processing"/>
    <property type="evidence" value="ECO:0007669"/>
    <property type="project" value="UniProtKB-KW"/>
</dbReference>
<protein>
    <recommendedName>
        <fullName evidence="3">polynucleotide adenylyltransferase</fullName>
        <ecNumber evidence="3">2.7.7.19</ecNumber>
    </recommendedName>
</protein>
<dbReference type="Gene3D" id="3.30.70.590">
    <property type="entry name" value="Poly(A) polymerase predicted RNA binding domain"/>
    <property type="match status" value="1"/>
</dbReference>
<evidence type="ECO:0000256" key="6">
    <source>
        <dbReference type="ARBA" id="ARBA00022741"/>
    </source>
</evidence>
<evidence type="ECO:0000256" key="9">
    <source>
        <dbReference type="ARBA" id="ARBA00048830"/>
    </source>
</evidence>